<sequence>MLHTGSLLFAAGFLVCTMVVMFAIAWSFSDKRVIDTEFVPDEPRRLA</sequence>
<dbReference type="Proteomes" id="UP000007886">
    <property type="component" value="Chromosome"/>
</dbReference>
<keyword evidence="1" id="KW-1133">Transmembrane helix</keyword>
<dbReference type="EMBL" id="AP012279">
    <property type="protein sequence ID" value="BAL78837.1"/>
    <property type="molecule type" value="Genomic_DNA"/>
</dbReference>
<organism evidence="2 3">
    <name type="scientific">Bradyrhizobium cosmicum</name>
    <dbReference type="NCBI Taxonomy" id="1404864"/>
    <lineage>
        <taxon>Bacteria</taxon>
        <taxon>Pseudomonadati</taxon>
        <taxon>Pseudomonadota</taxon>
        <taxon>Alphaproteobacteria</taxon>
        <taxon>Hyphomicrobiales</taxon>
        <taxon>Nitrobacteraceae</taxon>
        <taxon>Bradyrhizobium</taxon>
    </lineage>
</organism>
<protein>
    <submittedName>
        <fullName evidence="2">Uncharacterized protein</fullName>
    </submittedName>
</protein>
<accession>A0AAI8MIS9</accession>
<evidence type="ECO:0000313" key="3">
    <source>
        <dbReference type="Proteomes" id="UP000007886"/>
    </source>
</evidence>
<keyword evidence="1" id="KW-0812">Transmembrane</keyword>
<evidence type="ECO:0000256" key="1">
    <source>
        <dbReference type="SAM" id="Phobius"/>
    </source>
</evidence>
<name>A0AAI8MIS9_9BRAD</name>
<keyword evidence="1" id="KW-0472">Membrane</keyword>
<reference evidence="2 3" key="1">
    <citation type="journal article" date="2012" name="Microbes Environ.">
        <title>Complete genome sequence of Bradyrhizobium sp. S23321: insights into symbiosis evolution in soil oligotrophs.</title>
        <authorList>
            <person name="Okubo T."/>
            <person name="Tsukui T."/>
            <person name="Maita H."/>
            <person name="Okamoto S."/>
            <person name="Oshima K."/>
            <person name="Fujisawa T."/>
            <person name="Saito A."/>
            <person name="Futamata H."/>
            <person name="Hattori R."/>
            <person name="Shimomura Y."/>
            <person name="Haruta S."/>
            <person name="Morimoto S."/>
            <person name="Wang Y."/>
            <person name="Sakai Y."/>
            <person name="Hattori M."/>
            <person name="Aizawa S."/>
            <person name="Nagashima K.V.P."/>
            <person name="Masuda S."/>
            <person name="Hattori T."/>
            <person name="Yamashita A."/>
            <person name="Bao Z."/>
            <person name="Hayatsu M."/>
            <person name="Kajiya-Kanegae H."/>
            <person name="Yoshinaga I."/>
            <person name="Sakamoto K."/>
            <person name="Toyota K."/>
            <person name="Nakao M."/>
            <person name="Kohara M."/>
            <person name="Anda M."/>
            <person name="Niwa R."/>
            <person name="Jung-Hwan P."/>
            <person name="Sameshima-Saito R."/>
            <person name="Tokuda S."/>
            <person name="Yamamoto S."/>
            <person name="Yamamoto S."/>
            <person name="Yokoyama T."/>
            <person name="Akutsu T."/>
            <person name="Nakamura Y."/>
            <person name="Nakahira-Yanaka Y."/>
            <person name="Takada Hoshino Y."/>
            <person name="Hirakawa H."/>
            <person name="Mitsui H."/>
            <person name="Terasawa K."/>
            <person name="Itakura M."/>
            <person name="Sato S."/>
            <person name="Ikeda-Ohtsubo W."/>
            <person name="Sakakura N."/>
            <person name="Kaminuma E."/>
            <person name="Minamisawa K."/>
        </authorList>
    </citation>
    <scope>NUCLEOTIDE SEQUENCE [LARGE SCALE GENOMIC DNA]</scope>
    <source>
        <strain evidence="2 3">S23321</strain>
    </source>
</reference>
<keyword evidence="3" id="KW-1185">Reference proteome</keyword>
<feature type="transmembrane region" description="Helical" evidence="1">
    <location>
        <begin position="6"/>
        <end position="28"/>
    </location>
</feature>
<evidence type="ECO:0000313" key="2">
    <source>
        <dbReference type="EMBL" id="BAL78837.1"/>
    </source>
</evidence>
<dbReference type="KEGG" id="brs:S23_56450"/>
<proteinExistence type="predicted"/>
<gene>
    <name evidence="2" type="ORF">S23_56450</name>
</gene>
<dbReference type="RefSeq" id="WP_015688109.1">
    <property type="nucleotide sequence ID" value="NC_017082.1"/>
</dbReference>
<dbReference type="AlphaFoldDB" id="A0AAI8MIS9"/>